<dbReference type="PANTHER" id="PTHR43872:SF1">
    <property type="entry name" value="MONOOXYGENASE, PUTATIVE (AFU_ORTHOLOGUE AFUA_8G02570)-RELATED"/>
    <property type="match status" value="1"/>
</dbReference>
<dbReference type="EMBL" id="MU004593">
    <property type="protein sequence ID" value="KAF2647671.1"/>
    <property type="molecule type" value="Genomic_DNA"/>
</dbReference>
<name>A0A6A6SL07_9PLEO</name>
<keyword evidence="4" id="KW-1185">Reference proteome</keyword>
<gene>
    <name evidence="3" type="ORF">K491DRAFT_614211</name>
</gene>
<evidence type="ECO:0000313" key="4">
    <source>
        <dbReference type="Proteomes" id="UP000799324"/>
    </source>
</evidence>
<dbReference type="OrthoDB" id="66881at2759"/>
<sequence>MADSGSELFDTIIIGAGIAGLNTAYRIQSSFPNHKYAILESRASLGGTWDLFRYPGIRCDSPMHMFNFAWRPWTSDIAIASGADILKYLRESAAVTGIDQKIMYGHRLVRANWSSENAHWHLTVDTSGGQKQLYTRWIVICTGYYSYADPADIHIPGIENFAGRVIRPQFWPQDYDYANKHIAVIGSGATAVTLVPELAKKAAKVTMLQRSPTYIIPFPTISPISAALKHYLPAWLVSQIARLWGLLQTYFILKACKKNPSKWAGLMKQDMARQLPSRIPVDPHFLPKYNPWQQRLCIAPDGDFFEALRSGKADVFTDSIARVSGSGIELASGTTLQVDDIIVATGLRLEIAGNYQLSIDGEEFKIGGTFFWRSLMLKDVPNLGLMIGYSDQSWTVGIEIGAKVFCRVLSLMRKRGVTIAVPRMSEDEMRDIKKTELLDLTSTYVVEGLDQLPKGGDKQPWKPKESYMWDWWVARWANLEKGLELSGGGI</sequence>
<keyword evidence="2 3" id="KW-0560">Oxidoreductase</keyword>
<evidence type="ECO:0000313" key="3">
    <source>
        <dbReference type="EMBL" id="KAF2647671.1"/>
    </source>
</evidence>
<dbReference type="InterPro" id="IPR051820">
    <property type="entry name" value="FAD-binding_MO"/>
</dbReference>
<comment type="cofactor">
    <cofactor evidence="1">
        <name>FAD</name>
        <dbReference type="ChEBI" id="CHEBI:57692"/>
    </cofactor>
</comment>
<dbReference type="SUPFAM" id="SSF51905">
    <property type="entry name" value="FAD/NAD(P)-binding domain"/>
    <property type="match status" value="1"/>
</dbReference>
<protein>
    <submittedName>
        <fullName evidence="3">Monooxygenase flavin-binding family protein-like protein</fullName>
    </submittedName>
</protein>
<keyword evidence="2 3" id="KW-0503">Monooxygenase</keyword>
<dbReference type="AlphaFoldDB" id="A0A6A6SL07"/>
<reference evidence="3" key="1">
    <citation type="journal article" date="2020" name="Stud. Mycol.">
        <title>101 Dothideomycetes genomes: a test case for predicting lifestyles and emergence of pathogens.</title>
        <authorList>
            <person name="Haridas S."/>
            <person name="Albert R."/>
            <person name="Binder M."/>
            <person name="Bloem J."/>
            <person name="Labutti K."/>
            <person name="Salamov A."/>
            <person name="Andreopoulos B."/>
            <person name="Baker S."/>
            <person name="Barry K."/>
            <person name="Bills G."/>
            <person name="Bluhm B."/>
            <person name="Cannon C."/>
            <person name="Castanera R."/>
            <person name="Culley D."/>
            <person name="Daum C."/>
            <person name="Ezra D."/>
            <person name="Gonzalez J."/>
            <person name="Henrissat B."/>
            <person name="Kuo A."/>
            <person name="Liang C."/>
            <person name="Lipzen A."/>
            <person name="Lutzoni F."/>
            <person name="Magnuson J."/>
            <person name="Mondo S."/>
            <person name="Nolan M."/>
            <person name="Ohm R."/>
            <person name="Pangilinan J."/>
            <person name="Park H.-J."/>
            <person name="Ramirez L."/>
            <person name="Alfaro M."/>
            <person name="Sun H."/>
            <person name="Tritt A."/>
            <person name="Yoshinaga Y."/>
            <person name="Zwiers L.-H."/>
            <person name="Turgeon B."/>
            <person name="Goodwin S."/>
            <person name="Spatafora J."/>
            <person name="Crous P."/>
            <person name="Grigoriev I."/>
        </authorList>
    </citation>
    <scope>NUCLEOTIDE SEQUENCE</scope>
    <source>
        <strain evidence="3">CBS 122681</strain>
    </source>
</reference>
<evidence type="ECO:0000256" key="1">
    <source>
        <dbReference type="ARBA" id="ARBA00001974"/>
    </source>
</evidence>
<dbReference type="Pfam" id="PF13738">
    <property type="entry name" value="Pyr_redox_3"/>
    <property type="match status" value="1"/>
</dbReference>
<proteinExistence type="predicted"/>
<dbReference type="PANTHER" id="PTHR43872">
    <property type="entry name" value="MONOOXYGENASE, PUTATIVE (AFU_ORTHOLOGUE AFUA_8G02570)-RELATED"/>
    <property type="match status" value="1"/>
</dbReference>
<accession>A0A6A6SL07</accession>
<organism evidence="3 4">
    <name type="scientific">Lophiostoma macrostomum CBS 122681</name>
    <dbReference type="NCBI Taxonomy" id="1314788"/>
    <lineage>
        <taxon>Eukaryota</taxon>
        <taxon>Fungi</taxon>
        <taxon>Dikarya</taxon>
        <taxon>Ascomycota</taxon>
        <taxon>Pezizomycotina</taxon>
        <taxon>Dothideomycetes</taxon>
        <taxon>Pleosporomycetidae</taxon>
        <taxon>Pleosporales</taxon>
        <taxon>Lophiostomataceae</taxon>
        <taxon>Lophiostoma</taxon>
    </lineage>
</organism>
<evidence type="ECO:0000256" key="2">
    <source>
        <dbReference type="ARBA" id="ARBA00023033"/>
    </source>
</evidence>
<dbReference type="Proteomes" id="UP000799324">
    <property type="component" value="Unassembled WGS sequence"/>
</dbReference>
<dbReference type="InterPro" id="IPR036188">
    <property type="entry name" value="FAD/NAD-bd_sf"/>
</dbReference>
<dbReference type="Gene3D" id="3.50.50.60">
    <property type="entry name" value="FAD/NAD(P)-binding domain"/>
    <property type="match status" value="1"/>
</dbReference>
<dbReference type="GO" id="GO:0004497">
    <property type="term" value="F:monooxygenase activity"/>
    <property type="evidence" value="ECO:0007669"/>
    <property type="project" value="UniProtKB-KW"/>
</dbReference>